<organism evidence="3 4">
    <name type="scientific">Byssothecium circinans</name>
    <dbReference type="NCBI Taxonomy" id="147558"/>
    <lineage>
        <taxon>Eukaryota</taxon>
        <taxon>Fungi</taxon>
        <taxon>Dikarya</taxon>
        <taxon>Ascomycota</taxon>
        <taxon>Pezizomycotina</taxon>
        <taxon>Dothideomycetes</taxon>
        <taxon>Pleosporomycetidae</taxon>
        <taxon>Pleosporales</taxon>
        <taxon>Massarineae</taxon>
        <taxon>Massarinaceae</taxon>
        <taxon>Byssothecium</taxon>
    </lineage>
</organism>
<evidence type="ECO:0000313" key="3">
    <source>
        <dbReference type="EMBL" id="KAF1963031.1"/>
    </source>
</evidence>
<dbReference type="Gene3D" id="1.10.287.110">
    <property type="entry name" value="DnaJ domain"/>
    <property type="match status" value="1"/>
</dbReference>
<keyword evidence="4" id="KW-1185">Reference proteome</keyword>
<dbReference type="Proteomes" id="UP000800035">
    <property type="component" value="Unassembled WGS sequence"/>
</dbReference>
<dbReference type="OrthoDB" id="10250354at2759"/>
<sequence>MPSGVFLNHVCASTSIPSTSTSAAFVDYYEVLSLDPWATPEHIKSRHRQLRGEFFRTNPDKYRALQAAYAVLMDPEAKLLYDTAYLQRLGLPPPRPLTPSPASTPASTPPPTSTQSPVSTASSPVAALQKRDPNWGLKHYNPVFEPVLGSEPYHSFVPMSEVYMHMYGKDPTAKCSVPRYRGDFAINAQPV</sequence>
<reference evidence="3" key="1">
    <citation type="journal article" date="2020" name="Stud. Mycol.">
        <title>101 Dothideomycetes genomes: a test case for predicting lifestyles and emergence of pathogens.</title>
        <authorList>
            <person name="Haridas S."/>
            <person name="Albert R."/>
            <person name="Binder M."/>
            <person name="Bloem J."/>
            <person name="Labutti K."/>
            <person name="Salamov A."/>
            <person name="Andreopoulos B."/>
            <person name="Baker S."/>
            <person name="Barry K."/>
            <person name="Bills G."/>
            <person name="Bluhm B."/>
            <person name="Cannon C."/>
            <person name="Castanera R."/>
            <person name="Culley D."/>
            <person name="Daum C."/>
            <person name="Ezra D."/>
            <person name="Gonzalez J."/>
            <person name="Henrissat B."/>
            <person name="Kuo A."/>
            <person name="Liang C."/>
            <person name="Lipzen A."/>
            <person name="Lutzoni F."/>
            <person name="Magnuson J."/>
            <person name="Mondo S."/>
            <person name="Nolan M."/>
            <person name="Ohm R."/>
            <person name="Pangilinan J."/>
            <person name="Park H.-J."/>
            <person name="Ramirez L."/>
            <person name="Alfaro M."/>
            <person name="Sun H."/>
            <person name="Tritt A."/>
            <person name="Yoshinaga Y."/>
            <person name="Zwiers L.-H."/>
            <person name="Turgeon B."/>
            <person name="Goodwin S."/>
            <person name="Spatafora J."/>
            <person name="Crous P."/>
            <person name="Grigoriev I."/>
        </authorList>
    </citation>
    <scope>NUCLEOTIDE SEQUENCE</scope>
    <source>
        <strain evidence="3">CBS 675.92</strain>
    </source>
</reference>
<feature type="domain" description="J" evidence="2">
    <location>
        <begin position="27"/>
        <end position="85"/>
    </location>
</feature>
<dbReference type="AlphaFoldDB" id="A0A6A5UDN6"/>
<accession>A0A6A5UDN6</accession>
<dbReference type="InterPro" id="IPR001623">
    <property type="entry name" value="DnaJ_domain"/>
</dbReference>
<dbReference type="CDD" id="cd06257">
    <property type="entry name" value="DnaJ"/>
    <property type="match status" value="1"/>
</dbReference>
<evidence type="ECO:0000313" key="4">
    <source>
        <dbReference type="Proteomes" id="UP000800035"/>
    </source>
</evidence>
<feature type="region of interest" description="Disordered" evidence="1">
    <location>
        <begin position="92"/>
        <end position="126"/>
    </location>
</feature>
<evidence type="ECO:0000256" key="1">
    <source>
        <dbReference type="SAM" id="MobiDB-lite"/>
    </source>
</evidence>
<evidence type="ECO:0000259" key="2">
    <source>
        <dbReference type="PROSITE" id="PS50076"/>
    </source>
</evidence>
<dbReference type="SUPFAM" id="SSF46565">
    <property type="entry name" value="Chaperone J-domain"/>
    <property type="match status" value="1"/>
</dbReference>
<gene>
    <name evidence="3" type="ORF">CC80DRAFT_399050</name>
</gene>
<feature type="compositionally biased region" description="Low complexity" evidence="1">
    <location>
        <begin position="113"/>
        <end position="126"/>
    </location>
</feature>
<dbReference type="InterPro" id="IPR036869">
    <property type="entry name" value="J_dom_sf"/>
</dbReference>
<proteinExistence type="predicted"/>
<protein>
    <recommendedName>
        <fullName evidence="2">J domain-containing protein</fullName>
    </recommendedName>
</protein>
<name>A0A6A5UDN6_9PLEO</name>
<dbReference type="EMBL" id="ML976978">
    <property type="protein sequence ID" value="KAF1963031.1"/>
    <property type="molecule type" value="Genomic_DNA"/>
</dbReference>
<dbReference type="PROSITE" id="PS50076">
    <property type="entry name" value="DNAJ_2"/>
    <property type="match status" value="1"/>
</dbReference>